<dbReference type="GO" id="GO:0047617">
    <property type="term" value="F:fatty acyl-CoA hydrolase activity"/>
    <property type="evidence" value="ECO:0007669"/>
    <property type="project" value="InterPro"/>
</dbReference>
<feature type="domain" description="Acyl-CoA thioesterase-like C-terminal" evidence="5">
    <location>
        <begin position="198"/>
        <end position="312"/>
    </location>
</feature>
<comment type="similarity">
    <text evidence="1">Belongs to the C/M/P thioester hydrolase family.</text>
</comment>
<dbReference type="KEGG" id="pfj:MYCFIDRAFT_129013"/>
<dbReference type="EMBL" id="KB446555">
    <property type="protein sequence ID" value="EME89667.1"/>
    <property type="molecule type" value="Genomic_DNA"/>
</dbReference>
<name>N1QCT7_PSEFD</name>
<dbReference type="InterPro" id="IPR029069">
    <property type="entry name" value="HotDog_dom_sf"/>
</dbReference>
<dbReference type="GO" id="GO:0006637">
    <property type="term" value="P:acyl-CoA metabolic process"/>
    <property type="evidence" value="ECO:0007669"/>
    <property type="project" value="InterPro"/>
</dbReference>
<proteinExistence type="inferred from homology"/>
<feature type="domain" description="Acyl-CoA thioesterase-like N-terminal HotDog" evidence="4">
    <location>
        <begin position="51"/>
        <end position="105"/>
    </location>
</feature>
<dbReference type="CDD" id="cd03444">
    <property type="entry name" value="Thioesterase_II_repeat1"/>
    <property type="match status" value="1"/>
</dbReference>
<dbReference type="InterPro" id="IPR042171">
    <property type="entry name" value="Acyl-CoA_hotdog"/>
</dbReference>
<dbReference type="GO" id="GO:0005782">
    <property type="term" value="C:peroxisomal matrix"/>
    <property type="evidence" value="ECO:0007669"/>
    <property type="project" value="UniProtKB-SubCell"/>
</dbReference>
<dbReference type="STRING" id="383855.N1QCT7"/>
<dbReference type="OrthoDB" id="68328at2759"/>
<dbReference type="PANTHER" id="PTHR11066">
    <property type="entry name" value="ACYL-COA THIOESTERASE"/>
    <property type="match status" value="1"/>
</dbReference>
<feature type="region of interest" description="Disordered" evidence="3">
    <location>
        <begin position="316"/>
        <end position="347"/>
    </location>
</feature>
<dbReference type="VEuPathDB" id="FungiDB:MYCFIDRAFT_129013"/>
<dbReference type="HOGENOM" id="CLU_051867_1_0_1"/>
<dbReference type="SUPFAM" id="SSF54637">
    <property type="entry name" value="Thioesterase/thiol ester dehydrase-isomerase"/>
    <property type="match status" value="2"/>
</dbReference>
<dbReference type="Pfam" id="PF13622">
    <property type="entry name" value="4HBT_3"/>
    <property type="match status" value="1"/>
</dbReference>
<organism evidence="6 7">
    <name type="scientific">Pseudocercospora fijiensis (strain CIRAD86)</name>
    <name type="common">Black leaf streak disease fungus</name>
    <name type="synonym">Mycosphaerella fijiensis</name>
    <dbReference type="NCBI Taxonomy" id="383855"/>
    <lineage>
        <taxon>Eukaryota</taxon>
        <taxon>Fungi</taxon>
        <taxon>Dikarya</taxon>
        <taxon>Ascomycota</taxon>
        <taxon>Pezizomycotina</taxon>
        <taxon>Dothideomycetes</taxon>
        <taxon>Dothideomycetidae</taxon>
        <taxon>Mycosphaerellales</taxon>
        <taxon>Mycosphaerellaceae</taxon>
        <taxon>Pseudocercospora</taxon>
    </lineage>
</organism>
<accession>N1QCT7</accession>
<dbReference type="InterPro" id="IPR049449">
    <property type="entry name" value="TesB_ACOT8-like_N"/>
</dbReference>
<protein>
    <recommendedName>
        <fullName evidence="8">Acyl-CoA thioesterase</fullName>
    </recommendedName>
</protein>
<dbReference type="InterPro" id="IPR003703">
    <property type="entry name" value="Acyl_CoA_thio"/>
</dbReference>
<reference evidence="6 7" key="1">
    <citation type="journal article" date="2012" name="PLoS Pathog.">
        <title>Diverse lifestyles and strategies of plant pathogenesis encoded in the genomes of eighteen Dothideomycetes fungi.</title>
        <authorList>
            <person name="Ohm R.A."/>
            <person name="Feau N."/>
            <person name="Henrissat B."/>
            <person name="Schoch C.L."/>
            <person name="Horwitz B.A."/>
            <person name="Barry K.W."/>
            <person name="Condon B.J."/>
            <person name="Copeland A.C."/>
            <person name="Dhillon B."/>
            <person name="Glaser F."/>
            <person name="Hesse C.N."/>
            <person name="Kosti I."/>
            <person name="LaButti K."/>
            <person name="Lindquist E.A."/>
            <person name="Lucas S."/>
            <person name="Salamov A.A."/>
            <person name="Bradshaw R.E."/>
            <person name="Ciuffetti L."/>
            <person name="Hamelin R.C."/>
            <person name="Kema G.H.J."/>
            <person name="Lawrence C."/>
            <person name="Scott J.A."/>
            <person name="Spatafora J.W."/>
            <person name="Turgeon B.G."/>
            <person name="de Wit P.J.G.M."/>
            <person name="Zhong S."/>
            <person name="Goodwin S.B."/>
            <person name="Grigoriev I.V."/>
        </authorList>
    </citation>
    <scope>NUCLEOTIDE SEQUENCE [LARGE SCALE GENOMIC DNA]</scope>
    <source>
        <strain evidence="6 7">CIRAD86</strain>
    </source>
</reference>
<keyword evidence="2" id="KW-0378">Hydrolase</keyword>
<dbReference type="Proteomes" id="UP000016932">
    <property type="component" value="Unassembled WGS sequence"/>
</dbReference>
<gene>
    <name evidence="6" type="ORF">MYCFIDRAFT_129013</name>
</gene>
<dbReference type="RefSeq" id="XP_007922207.1">
    <property type="nucleotide sequence ID" value="XM_007924016.1"/>
</dbReference>
<evidence type="ECO:0000313" key="7">
    <source>
        <dbReference type="Proteomes" id="UP000016932"/>
    </source>
</evidence>
<evidence type="ECO:0000256" key="1">
    <source>
        <dbReference type="ARBA" id="ARBA00006538"/>
    </source>
</evidence>
<keyword evidence="7" id="KW-1185">Reference proteome</keyword>
<dbReference type="InterPro" id="IPR049450">
    <property type="entry name" value="ACOT8-like_C"/>
</dbReference>
<dbReference type="GeneID" id="19330692"/>
<dbReference type="eggNOG" id="KOG3016">
    <property type="taxonomic scope" value="Eukaryota"/>
</dbReference>
<evidence type="ECO:0000259" key="4">
    <source>
        <dbReference type="Pfam" id="PF13622"/>
    </source>
</evidence>
<evidence type="ECO:0000256" key="3">
    <source>
        <dbReference type="SAM" id="MobiDB-lite"/>
    </source>
</evidence>
<dbReference type="AlphaFoldDB" id="N1QCT7"/>
<evidence type="ECO:0008006" key="8">
    <source>
        <dbReference type="Google" id="ProtNLM"/>
    </source>
</evidence>
<evidence type="ECO:0000313" key="6">
    <source>
        <dbReference type="EMBL" id="EME89667.1"/>
    </source>
</evidence>
<dbReference type="GO" id="GO:0009062">
    <property type="term" value="P:fatty acid catabolic process"/>
    <property type="evidence" value="ECO:0007669"/>
    <property type="project" value="TreeGrafter"/>
</dbReference>
<evidence type="ECO:0000259" key="5">
    <source>
        <dbReference type="Pfam" id="PF20789"/>
    </source>
</evidence>
<sequence>MTGRGGRPTRKVPLPKHPGNTYLPFKDLIRLEKIDDRTFRSIALPFAPGGPLGHVSGNFILSGELTVPFIYKVHIIRNGRSYSTRTVTVTQSQCKGICFTCTISFKTPEPQQIESQENFEIFASKYNSILLSNKSPRDFPECPSMDLPFYHANLHSGISQNDEFPGLECRKVDMTNYNKSLHPLDRRQLIFYRTIGDMPENDPNMHLCAHIFATDRNSLYMVANHFEVGDFFTTMSSLAHTVSIHSPMEDLRFGEGRGKGTGAWGDEEDGMGRWFCMEVSGSRMGYGRALYHGRFWSEDGRHVMTAMQDGLIRFTKKQEPEDEERRFMDEQNQRWRDQSKRRKDEKL</sequence>
<dbReference type="Gene3D" id="2.40.160.210">
    <property type="entry name" value="Acyl-CoA thioesterase, double hotdog domain"/>
    <property type="match status" value="1"/>
</dbReference>
<evidence type="ECO:0000256" key="2">
    <source>
        <dbReference type="ARBA" id="ARBA00022801"/>
    </source>
</evidence>
<dbReference type="PANTHER" id="PTHR11066:SF64">
    <property type="entry name" value="ACYL-COA THIOESTERASE (AFU_ORTHOLOGUE AFUA_1G12060)"/>
    <property type="match status" value="1"/>
</dbReference>
<dbReference type="Pfam" id="PF20789">
    <property type="entry name" value="4HBT_3C"/>
    <property type="match status" value="1"/>
</dbReference>